<dbReference type="EMBL" id="JAWDJW010007451">
    <property type="protein sequence ID" value="KAK3062136.1"/>
    <property type="molecule type" value="Genomic_DNA"/>
</dbReference>
<gene>
    <name evidence="1" type="ORF">LTS18_004753</name>
</gene>
<keyword evidence="2" id="KW-1185">Reference proteome</keyword>
<sequence>MTRSSFLNPPPGDLIHQMAKDALRRCQNATEELRAEPLAKEPSELDPAEWKAVELLGVLHEDLLESQPEDVEPDKQESFPGRAGQQDLEDDVFAQKLYRFFIDSRVAFCTSRPFLWQCHCVADASTESLEGEEETLSCPGSEVDDVAKRSDSPVFCETEDLGVNGCEEDSTLYASKGSPISRNEVEDVVLCTSKDRPLFEDGLSADAWTNIPLTKVDSSSDTNGGDTWSDPWIETDQERECRVRSERESGLDRRLRLQVGAKREEQEYHNEVARLTHTVGLPHALFTEYAVKMQLDAEQQRIYQAERQRSLERFYSVYREGLRQGRKAPSVIWDEMDKSGI</sequence>
<organism evidence="1 2">
    <name type="scientific">Coniosporium uncinatum</name>
    <dbReference type="NCBI Taxonomy" id="93489"/>
    <lineage>
        <taxon>Eukaryota</taxon>
        <taxon>Fungi</taxon>
        <taxon>Dikarya</taxon>
        <taxon>Ascomycota</taxon>
        <taxon>Pezizomycotina</taxon>
        <taxon>Dothideomycetes</taxon>
        <taxon>Dothideomycetes incertae sedis</taxon>
        <taxon>Coniosporium</taxon>
    </lineage>
</organism>
<name>A0ACC3D5Q5_9PEZI</name>
<evidence type="ECO:0000313" key="1">
    <source>
        <dbReference type="EMBL" id="KAK3062136.1"/>
    </source>
</evidence>
<reference evidence="1" key="1">
    <citation type="submission" date="2024-09" db="EMBL/GenBank/DDBJ databases">
        <title>Black Yeasts Isolated from many extreme environments.</title>
        <authorList>
            <person name="Coleine C."/>
            <person name="Stajich J.E."/>
            <person name="Selbmann L."/>
        </authorList>
    </citation>
    <scope>NUCLEOTIDE SEQUENCE</scope>
    <source>
        <strain evidence="1">CCFEE 5737</strain>
    </source>
</reference>
<proteinExistence type="predicted"/>
<evidence type="ECO:0000313" key="2">
    <source>
        <dbReference type="Proteomes" id="UP001186974"/>
    </source>
</evidence>
<protein>
    <submittedName>
        <fullName evidence="1">Uncharacterized protein</fullName>
    </submittedName>
</protein>
<comment type="caution">
    <text evidence="1">The sequence shown here is derived from an EMBL/GenBank/DDBJ whole genome shotgun (WGS) entry which is preliminary data.</text>
</comment>
<accession>A0ACC3D5Q5</accession>
<dbReference type="Proteomes" id="UP001186974">
    <property type="component" value="Unassembled WGS sequence"/>
</dbReference>